<name>A0AAE0AT94_9ROSI</name>
<comment type="caution">
    <text evidence="3">The sequence shown here is derived from an EMBL/GenBank/DDBJ whole genome shotgun (WGS) entry which is preliminary data.</text>
</comment>
<evidence type="ECO:0000313" key="3">
    <source>
        <dbReference type="EMBL" id="KAK3223816.1"/>
    </source>
</evidence>
<dbReference type="Proteomes" id="UP001281410">
    <property type="component" value="Unassembled WGS sequence"/>
</dbReference>
<evidence type="ECO:0000256" key="1">
    <source>
        <dbReference type="SAM" id="MobiDB-lite"/>
    </source>
</evidence>
<keyword evidence="2" id="KW-0812">Transmembrane</keyword>
<keyword evidence="2" id="KW-0472">Membrane</keyword>
<keyword evidence="2" id="KW-1133">Transmembrane helix</keyword>
<evidence type="ECO:0000313" key="4">
    <source>
        <dbReference type="Proteomes" id="UP001281410"/>
    </source>
</evidence>
<accession>A0AAE0AT94</accession>
<gene>
    <name evidence="3" type="ORF">Dsin_010841</name>
</gene>
<dbReference type="PANTHER" id="PTHR35482:SF1">
    <property type="entry name" value="CYTOCHROME C OXIDASE SUBUNIT"/>
    <property type="match status" value="1"/>
</dbReference>
<dbReference type="EMBL" id="JANJYJ010000003">
    <property type="protein sequence ID" value="KAK3223816.1"/>
    <property type="molecule type" value="Genomic_DNA"/>
</dbReference>
<proteinExistence type="predicted"/>
<evidence type="ECO:0000256" key="2">
    <source>
        <dbReference type="SAM" id="Phobius"/>
    </source>
</evidence>
<feature type="region of interest" description="Disordered" evidence="1">
    <location>
        <begin position="57"/>
        <end position="83"/>
    </location>
</feature>
<feature type="region of interest" description="Disordered" evidence="1">
    <location>
        <begin position="101"/>
        <end position="125"/>
    </location>
</feature>
<dbReference type="AlphaFoldDB" id="A0AAE0AT94"/>
<protein>
    <submittedName>
        <fullName evidence="3">Uncharacterized protein</fullName>
    </submittedName>
</protein>
<feature type="transmembrane region" description="Helical" evidence="2">
    <location>
        <begin position="450"/>
        <end position="469"/>
    </location>
</feature>
<reference evidence="3" key="1">
    <citation type="journal article" date="2023" name="Plant J.">
        <title>Genome sequences and population genomics provide insights into the demographic history, inbreeding, and mutation load of two 'living fossil' tree species of Dipteronia.</title>
        <authorList>
            <person name="Feng Y."/>
            <person name="Comes H.P."/>
            <person name="Chen J."/>
            <person name="Zhu S."/>
            <person name="Lu R."/>
            <person name="Zhang X."/>
            <person name="Li P."/>
            <person name="Qiu J."/>
            <person name="Olsen K.M."/>
            <person name="Qiu Y."/>
        </authorList>
    </citation>
    <scope>NUCLEOTIDE SEQUENCE</scope>
    <source>
        <tissue evidence="3">Leaf</tissue>
    </source>
</reference>
<keyword evidence="4" id="KW-1185">Reference proteome</keyword>
<dbReference type="PANTHER" id="PTHR35482">
    <property type="entry name" value="CYTOCHROME C OXIDASE SUBUNIT"/>
    <property type="match status" value="1"/>
</dbReference>
<organism evidence="3 4">
    <name type="scientific">Dipteronia sinensis</name>
    <dbReference type="NCBI Taxonomy" id="43782"/>
    <lineage>
        <taxon>Eukaryota</taxon>
        <taxon>Viridiplantae</taxon>
        <taxon>Streptophyta</taxon>
        <taxon>Embryophyta</taxon>
        <taxon>Tracheophyta</taxon>
        <taxon>Spermatophyta</taxon>
        <taxon>Magnoliopsida</taxon>
        <taxon>eudicotyledons</taxon>
        <taxon>Gunneridae</taxon>
        <taxon>Pentapetalae</taxon>
        <taxon>rosids</taxon>
        <taxon>malvids</taxon>
        <taxon>Sapindales</taxon>
        <taxon>Sapindaceae</taxon>
        <taxon>Hippocastanoideae</taxon>
        <taxon>Acereae</taxon>
        <taxon>Dipteronia</taxon>
    </lineage>
</organism>
<feature type="compositionally biased region" description="Pro residues" evidence="1">
    <location>
        <begin position="67"/>
        <end position="80"/>
    </location>
</feature>
<sequence length="475" mass="52860">MSIRIFFSYFIVHGHSLHTSSKTMTSLQLQPSWLSSLNTIYSSTKARHVSFKVSFSLNPSTNTENEPPQPPTSPDSPPPETTLDPVKLAFEKAKAYKKKSIQSAPVSKFEQNPDKESAGISNNGDKTVQASTMASMEKTKEYNNNNKGTVETGTSSGLKEENKGKMLSVEKGVEKKEKLRISNIDFIGLNFADKKTGRGVPAGLVPLSDPFPEGDSPDVEIIVGDTSKFEEATVLKPEPTQQEDKSEFYKPKVSTWGVFPRPENISKTFGGGRTIRPGDVIETAEDRAAKEKHTKQLIAAYKKRVGLSVDPKLKSECEKAMKHGDALMDSGNLKEALPYFEKVMNKMAFKNELYGLAALQWSVCQDSLHRPNEARIMYEKLQSHPNASVRKKASQFLFSFQAMEMMKITSSNLSKKSTGYQNYFEAFIEDYKINYPLQEAGIEEGALSQALPYMIFLVSPVFIVLFIAVQKGNLN</sequence>